<dbReference type="PRINTS" id="PR01217">
    <property type="entry name" value="PRICHEXTENSN"/>
</dbReference>
<dbReference type="KEGG" id="slia:HA039_21815"/>
<organism evidence="3 4">
    <name type="scientific">Streptomyces liangshanensis</name>
    <dbReference type="NCBI Taxonomy" id="2717324"/>
    <lineage>
        <taxon>Bacteria</taxon>
        <taxon>Bacillati</taxon>
        <taxon>Actinomycetota</taxon>
        <taxon>Actinomycetes</taxon>
        <taxon>Kitasatosporales</taxon>
        <taxon>Streptomycetaceae</taxon>
        <taxon>Streptomyces</taxon>
    </lineage>
</organism>
<dbReference type="EMBL" id="CP050177">
    <property type="protein sequence ID" value="QIQ04572.1"/>
    <property type="molecule type" value="Genomic_DNA"/>
</dbReference>
<evidence type="ECO:0008006" key="5">
    <source>
        <dbReference type="Google" id="ProtNLM"/>
    </source>
</evidence>
<proteinExistence type="predicted"/>
<evidence type="ECO:0000313" key="3">
    <source>
        <dbReference type="EMBL" id="QIQ04572.1"/>
    </source>
</evidence>
<keyword evidence="2" id="KW-0732">Signal</keyword>
<feature type="region of interest" description="Disordered" evidence="1">
    <location>
        <begin position="40"/>
        <end position="180"/>
    </location>
</feature>
<keyword evidence="4" id="KW-1185">Reference proteome</keyword>
<dbReference type="AlphaFoldDB" id="A0A6G9H207"/>
<gene>
    <name evidence="3" type="ORF">HA039_21815</name>
</gene>
<feature type="compositionally biased region" description="Pro residues" evidence="1">
    <location>
        <begin position="57"/>
        <end position="107"/>
    </location>
</feature>
<feature type="compositionally biased region" description="Basic and acidic residues" evidence="1">
    <location>
        <begin position="108"/>
        <end position="121"/>
    </location>
</feature>
<evidence type="ECO:0000256" key="1">
    <source>
        <dbReference type="SAM" id="MobiDB-lite"/>
    </source>
</evidence>
<accession>A0A6G9H207</accession>
<dbReference type="Proteomes" id="UP000501179">
    <property type="component" value="Chromosome"/>
</dbReference>
<feature type="signal peptide" evidence="2">
    <location>
        <begin position="1"/>
        <end position="32"/>
    </location>
</feature>
<evidence type="ECO:0000256" key="2">
    <source>
        <dbReference type="SAM" id="SignalP"/>
    </source>
</evidence>
<feature type="compositionally biased region" description="Gly residues" evidence="1">
    <location>
        <begin position="128"/>
        <end position="161"/>
    </location>
</feature>
<sequence>MTKKTRIRVARIAAGAVIAAGASLTVAGVAQATSSSTTVDIGLGIDDAPTDPVTEIPDPPTTPPVDPPSTPPVDPPSTPPVDPPSTPPVDPPSTPPVDPPSTPPVDPPTDKPTDKPTDDPTSKPTEAGGSGTSGGTGNGGTGTDGGAGANGGTGGSTGGGADTDSLGSQPVQQGEAKEELAETGAFETTFLVIGAATMIAGGIGFRMLPRLVGGGRAAV</sequence>
<dbReference type="RefSeq" id="WP_167032575.1">
    <property type="nucleotide sequence ID" value="NZ_CP050177.1"/>
</dbReference>
<feature type="chain" id="PRO_5026359898" description="LPXTG cell wall anchor domain-containing protein" evidence="2">
    <location>
        <begin position="33"/>
        <end position="219"/>
    </location>
</feature>
<name>A0A6G9H207_9ACTN</name>
<evidence type="ECO:0000313" key="4">
    <source>
        <dbReference type="Proteomes" id="UP000501179"/>
    </source>
</evidence>
<protein>
    <recommendedName>
        <fullName evidence="5">LPXTG cell wall anchor domain-containing protein</fullName>
    </recommendedName>
</protein>
<reference evidence="3 4" key="1">
    <citation type="submission" date="2020-03" db="EMBL/GenBank/DDBJ databases">
        <title>A novel species.</title>
        <authorList>
            <person name="Gao J."/>
        </authorList>
    </citation>
    <scope>NUCLEOTIDE SEQUENCE [LARGE SCALE GENOMIC DNA]</scope>
    <source>
        <strain evidence="3 4">QMT-12</strain>
    </source>
</reference>